<name>A0AAV4PIM9_CAEEX</name>
<keyword evidence="2" id="KW-1185">Reference proteome</keyword>
<dbReference type="EMBL" id="BPLR01004720">
    <property type="protein sequence ID" value="GIX96954.1"/>
    <property type="molecule type" value="Genomic_DNA"/>
</dbReference>
<accession>A0AAV4PIM9</accession>
<dbReference type="AlphaFoldDB" id="A0AAV4PIM9"/>
<evidence type="ECO:0000313" key="1">
    <source>
        <dbReference type="EMBL" id="GIX96954.1"/>
    </source>
</evidence>
<proteinExistence type="predicted"/>
<comment type="caution">
    <text evidence="1">The sequence shown here is derived from an EMBL/GenBank/DDBJ whole genome shotgun (WGS) entry which is preliminary data.</text>
</comment>
<dbReference type="Proteomes" id="UP001054945">
    <property type="component" value="Unassembled WGS sequence"/>
</dbReference>
<evidence type="ECO:0000313" key="2">
    <source>
        <dbReference type="Proteomes" id="UP001054945"/>
    </source>
</evidence>
<protein>
    <submittedName>
        <fullName evidence="1">Uncharacterized protein</fullName>
    </submittedName>
</protein>
<sequence length="69" mass="7471">MSKPPLPIKKDEKLSPGAVKEVALPVNEALKPLNTVTALYLRYNGWFTKGAETFGLAPVSIKDSQGNVM</sequence>
<reference evidence="1 2" key="1">
    <citation type="submission" date="2021-06" db="EMBL/GenBank/DDBJ databases">
        <title>Caerostris extrusa draft genome.</title>
        <authorList>
            <person name="Kono N."/>
            <person name="Arakawa K."/>
        </authorList>
    </citation>
    <scope>NUCLEOTIDE SEQUENCE [LARGE SCALE GENOMIC DNA]</scope>
</reference>
<organism evidence="1 2">
    <name type="scientific">Caerostris extrusa</name>
    <name type="common">Bark spider</name>
    <name type="synonym">Caerostris bankana</name>
    <dbReference type="NCBI Taxonomy" id="172846"/>
    <lineage>
        <taxon>Eukaryota</taxon>
        <taxon>Metazoa</taxon>
        <taxon>Ecdysozoa</taxon>
        <taxon>Arthropoda</taxon>
        <taxon>Chelicerata</taxon>
        <taxon>Arachnida</taxon>
        <taxon>Araneae</taxon>
        <taxon>Araneomorphae</taxon>
        <taxon>Entelegynae</taxon>
        <taxon>Araneoidea</taxon>
        <taxon>Araneidae</taxon>
        <taxon>Caerostris</taxon>
    </lineage>
</organism>
<gene>
    <name evidence="1" type="primary">AVEN_269267_1</name>
    <name evidence="1" type="ORF">CEXT_617431</name>
</gene>